<dbReference type="SMART" id="SM00895">
    <property type="entry name" value="FCD"/>
    <property type="match status" value="1"/>
</dbReference>
<dbReference type="RefSeq" id="WP_269400633.1">
    <property type="nucleotide sequence ID" value="NZ_JAPWGW010000001.1"/>
</dbReference>
<feature type="domain" description="HTH gntR-type" evidence="4">
    <location>
        <begin position="13"/>
        <end position="81"/>
    </location>
</feature>
<dbReference type="InterPro" id="IPR000524">
    <property type="entry name" value="Tscrpt_reg_HTH_GntR"/>
</dbReference>
<keyword evidence="3" id="KW-0804">Transcription</keyword>
<gene>
    <name evidence="5" type="ORF">O4G74_00065</name>
</gene>
<dbReference type="EMBL" id="JAPWGW010000001">
    <property type="protein sequence ID" value="MCZ4296439.1"/>
    <property type="molecule type" value="Genomic_DNA"/>
</dbReference>
<dbReference type="SMART" id="SM00345">
    <property type="entry name" value="HTH_GNTR"/>
    <property type="match status" value="1"/>
</dbReference>
<dbReference type="Pfam" id="PF00392">
    <property type="entry name" value="GntR"/>
    <property type="match status" value="1"/>
</dbReference>
<dbReference type="PROSITE" id="PS50949">
    <property type="entry name" value="HTH_GNTR"/>
    <property type="match status" value="1"/>
</dbReference>
<proteinExistence type="predicted"/>
<dbReference type="SUPFAM" id="SSF48008">
    <property type="entry name" value="GntR ligand-binding domain-like"/>
    <property type="match status" value="1"/>
</dbReference>
<dbReference type="InterPro" id="IPR012318">
    <property type="entry name" value="HTH_CRP"/>
</dbReference>
<evidence type="ECO:0000313" key="5">
    <source>
        <dbReference type="EMBL" id="MCZ4296439.1"/>
    </source>
</evidence>
<dbReference type="PRINTS" id="PR00035">
    <property type="entry name" value="HTHGNTR"/>
</dbReference>
<dbReference type="InterPro" id="IPR036390">
    <property type="entry name" value="WH_DNA-bd_sf"/>
</dbReference>
<dbReference type="InterPro" id="IPR008920">
    <property type="entry name" value="TF_FadR/GntR_C"/>
</dbReference>
<keyword evidence="1" id="KW-0805">Transcription regulation</keyword>
<evidence type="ECO:0000259" key="4">
    <source>
        <dbReference type="PROSITE" id="PS50949"/>
    </source>
</evidence>
<keyword evidence="6" id="KW-1185">Reference proteome</keyword>
<dbReference type="Pfam" id="PF07729">
    <property type="entry name" value="FCD"/>
    <property type="match status" value="1"/>
</dbReference>
<name>A0ABT4LPZ8_9PROT</name>
<evidence type="ECO:0000256" key="3">
    <source>
        <dbReference type="ARBA" id="ARBA00023163"/>
    </source>
</evidence>
<dbReference type="Proteomes" id="UP001083770">
    <property type="component" value="Unassembled WGS sequence"/>
</dbReference>
<evidence type="ECO:0000256" key="2">
    <source>
        <dbReference type="ARBA" id="ARBA00023125"/>
    </source>
</evidence>
<comment type="caution">
    <text evidence="5">The sequence shown here is derived from an EMBL/GenBank/DDBJ whole genome shotgun (WGS) entry which is preliminary data.</text>
</comment>
<evidence type="ECO:0000256" key="1">
    <source>
        <dbReference type="ARBA" id="ARBA00023015"/>
    </source>
</evidence>
<protein>
    <submittedName>
        <fullName evidence="5">FCD domain-containing protein</fullName>
    </submittedName>
</protein>
<dbReference type="PANTHER" id="PTHR43537:SF24">
    <property type="entry name" value="GLUCONATE OPERON TRANSCRIPTIONAL REPRESSOR"/>
    <property type="match status" value="1"/>
</dbReference>
<dbReference type="SUPFAM" id="SSF46785">
    <property type="entry name" value="Winged helix' DNA-binding domain"/>
    <property type="match status" value="1"/>
</dbReference>
<dbReference type="InterPro" id="IPR011711">
    <property type="entry name" value="GntR_C"/>
</dbReference>
<dbReference type="Gene3D" id="1.10.10.10">
    <property type="entry name" value="Winged helix-like DNA-binding domain superfamily/Winged helix DNA-binding domain"/>
    <property type="match status" value="1"/>
</dbReference>
<dbReference type="PANTHER" id="PTHR43537">
    <property type="entry name" value="TRANSCRIPTIONAL REGULATOR, GNTR FAMILY"/>
    <property type="match status" value="1"/>
</dbReference>
<accession>A0ABT4LPZ8</accession>
<organism evidence="5 6">
    <name type="scientific">Henriciella marina</name>
    <dbReference type="NCBI Taxonomy" id="453851"/>
    <lineage>
        <taxon>Bacteria</taxon>
        <taxon>Pseudomonadati</taxon>
        <taxon>Pseudomonadota</taxon>
        <taxon>Alphaproteobacteria</taxon>
        <taxon>Hyphomonadales</taxon>
        <taxon>Hyphomonadaceae</taxon>
        <taxon>Henriciella</taxon>
    </lineage>
</organism>
<evidence type="ECO:0000313" key="6">
    <source>
        <dbReference type="Proteomes" id="UP001083770"/>
    </source>
</evidence>
<dbReference type="Gene3D" id="1.20.120.530">
    <property type="entry name" value="GntR ligand-binding domain-like"/>
    <property type="match status" value="1"/>
</dbReference>
<dbReference type="CDD" id="cd07377">
    <property type="entry name" value="WHTH_GntR"/>
    <property type="match status" value="1"/>
</dbReference>
<keyword evidence="2" id="KW-0238">DNA-binding</keyword>
<reference evidence="5" key="1">
    <citation type="submission" date="2022-12" db="EMBL/GenBank/DDBJ databases">
        <title>Bacterial isolates from different developmental stages of Nematostella vectensis.</title>
        <authorList>
            <person name="Fraune S."/>
        </authorList>
    </citation>
    <scope>NUCLEOTIDE SEQUENCE</scope>
    <source>
        <strain evidence="5">G21632-S1</strain>
    </source>
</reference>
<dbReference type="SMART" id="SM00419">
    <property type="entry name" value="HTH_CRP"/>
    <property type="match status" value="1"/>
</dbReference>
<sequence>MSNKADIKSLKRSPAYQLAEEALRKMIMEGKLKPGEMLPVEHDLADQLGVTRPTVREALRKLESSGLVVRGARRRMVVSAPSPRIASDAMLQAIVLHGISYREIWQMHMALEPMAAGLAAETIDMDLLSNIEANLRHTEDVLEDPEALVEADIEFHDLIARASGNHALLLARAPIGEFLFPAYGAVINKLGPGQRLLDAHRHVFNALKVNDAETARDWMTKHIRDFLRGCEMAGLPIDEPVHKVNQDWNLQRFQRESA</sequence>
<dbReference type="InterPro" id="IPR036388">
    <property type="entry name" value="WH-like_DNA-bd_sf"/>
</dbReference>